<proteinExistence type="predicted"/>
<keyword evidence="1" id="KW-0489">Methyltransferase</keyword>
<name>A0ABT3B0A5_9CYAN</name>
<dbReference type="PANTHER" id="PTHR20974">
    <property type="entry name" value="UPF0585 PROTEIN CG18661"/>
    <property type="match status" value="1"/>
</dbReference>
<keyword evidence="2" id="KW-1185">Reference proteome</keyword>
<dbReference type="PANTHER" id="PTHR20974:SF0">
    <property type="entry name" value="UPF0585 PROTEIN CG18661"/>
    <property type="match status" value="1"/>
</dbReference>
<comment type="caution">
    <text evidence="1">The sequence shown here is derived from an EMBL/GenBank/DDBJ whole genome shotgun (WGS) entry which is preliminary data.</text>
</comment>
<sequence length="207" mass="22754">MNTSQDLRQFAPATERNREVILEILLQILPASGTILEIASGTGEHAVYFAPYLKPRKWLPTDPNPRSRSSIAAWIAHSPSDNLYPPIDLDASTSVWTIPDTTAITAIVNINMIHISPWGACLGLMALSDRILPPGGILYLYGPFKQNGKHTSPSNAAFDNSLRAQNPNWGVRDLDDVVEAAKARNLNLINTYQMPANNLSVVFQHAE</sequence>
<reference evidence="1 2" key="1">
    <citation type="submission" date="2022-10" db="EMBL/GenBank/DDBJ databases">
        <title>Identification of biosynthetic pathway for the production of the potent trypsin inhibitor radiosumin.</title>
        <authorList>
            <person name="Fewer D.P."/>
            <person name="Delbaje E."/>
            <person name="Ouyang X."/>
            <person name="Agostino P.D."/>
            <person name="Wahlsten M."/>
            <person name="Jokela J."/>
            <person name="Permi P."/>
            <person name="Haapaniemi E."/>
            <person name="Koistinen H."/>
        </authorList>
    </citation>
    <scope>NUCLEOTIDE SEQUENCE [LARGE SCALE GENOMIC DNA]</scope>
    <source>
        <strain evidence="1 2">NIES-515</strain>
    </source>
</reference>
<dbReference type="Pfam" id="PF06080">
    <property type="entry name" value="DUF938"/>
    <property type="match status" value="1"/>
</dbReference>
<gene>
    <name evidence="1" type="ORF">OGM63_14980</name>
</gene>
<protein>
    <submittedName>
        <fullName evidence="1">Class I SAM-dependent methyltransferase</fullName>
    </submittedName>
</protein>
<dbReference type="InterPro" id="IPR010342">
    <property type="entry name" value="DUF938"/>
</dbReference>
<dbReference type="Proteomes" id="UP001526143">
    <property type="component" value="Unassembled WGS sequence"/>
</dbReference>
<dbReference type="Gene3D" id="3.40.50.150">
    <property type="entry name" value="Vaccinia Virus protein VP39"/>
    <property type="match status" value="1"/>
</dbReference>
<dbReference type="InterPro" id="IPR029063">
    <property type="entry name" value="SAM-dependent_MTases_sf"/>
</dbReference>
<evidence type="ECO:0000313" key="2">
    <source>
        <dbReference type="Proteomes" id="UP001526143"/>
    </source>
</evidence>
<dbReference type="SUPFAM" id="SSF53335">
    <property type="entry name" value="S-adenosyl-L-methionine-dependent methyltransferases"/>
    <property type="match status" value="1"/>
</dbReference>
<dbReference type="RefSeq" id="WP_263746380.1">
    <property type="nucleotide sequence ID" value="NZ_JAOWRF010000217.1"/>
</dbReference>
<organism evidence="1 2">
    <name type="scientific">Plectonema radiosum NIES-515</name>
    <dbReference type="NCBI Taxonomy" id="2986073"/>
    <lineage>
        <taxon>Bacteria</taxon>
        <taxon>Bacillati</taxon>
        <taxon>Cyanobacteriota</taxon>
        <taxon>Cyanophyceae</taxon>
        <taxon>Oscillatoriophycideae</taxon>
        <taxon>Oscillatoriales</taxon>
        <taxon>Microcoleaceae</taxon>
        <taxon>Plectonema</taxon>
    </lineage>
</organism>
<accession>A0ABT3B0A5</accession>
<dbReference type="GO" id="GO:0008168">
    <property type="term" value="F:methyltransferase activity"/>
    <property type="evidence" value="ECO:0007669"/>
    <property type="project" value="UniProtKB-KW"/>
</dbReference>
<dbReference type="EMBL" id="JAOWRF010000217">
    <property type="protein sequence ID" value="MCV3214804.1"/>
    <property type="molecule type" value="Genomic_DNA"/>
</dbReference>
<keyword evidence="1" id="KW-0808">Transferase</keyword>
<dbReference type="GO" id="GO:0032259">
    <property type="term" value="P:methylation"/>
    <property type="evidence" value="ECO:0007669"/>
    <property type="project" value="UniProtKB-KW"/>
</dbReference>
<evidence type="ECO:0000313" key="1">
    <source>
        <dbReference type="EMBL" id="MCV3214804.1"/>
    </source>
</evidence>